<keyword evidence="2" id="KW-1185">Reference proteome</keyword>
<dbReference type="EMBL" id="AOSK01000032">
    <property type="protein sequence ID" value="EYD77241.1"/>
    <property type="molecule type" value="Genomic_DNA"/>
</dbReference>
<evidence type="ECO:0000313" key="2">
    <source>
        <dbReference type="Proteomes" id="UP000019666"/>
    </source>
</evidence>
<comment type="caution">
    <text evidence="1">The sequence shown here is derived from an EMBL/GenBank/DDBJ whole genome shotgun (WGS) entry which is preliminary data.</text>
</comment>
<dbReference type="RefSeq" id="WP_281177546.1">
    <property type="nucleotide sequence ID" value="NZ_KK088561.1"/>
</dbReference>
<dbReference type="Proteomes" id="UP000019666">
    <property type="component" value="Unassembled WGS sequence"/>
</dbReference>
<dbReference type="AlphaFoldDB" id="A0A017HS76"/>
<dbReference type="HOGENOM" id="CLU_3257341_0_0_5"/>
<proteinExistence type="predicted"/>
<protein>
    <submittedName>
        <fullName evidence="1">Uncharacterized protein</fullName>
    </submittedName>
</protein>
<organism evidence="1 2">
    <name type="scientific">Rubellimicrobium mesophilum DSM 19309</name>
    <dbReference type="NCBI Taxonomy" id="442562"/>
    <lineage>
        <taxon>Bacteria</taxon>
        <taxon>Pseudomonadati</taxon>
        <taxon>Pseudomonadota</taxon>
        <taxon>Alphaproteobacteria</taxon>
        <taxon>Rhodobacterales</taxon>
        <taxon>Roseobacteraceae</taxon>
        <taxon>Rubellimicrobium</taxon>
    </lineage>
</organism>
<evidence type="ECO:0000313" key="1">
    <source>
        <dbReference type="EMBL" id="EYD77241.1"/>
    </source>
</evidence>
<gene>
    <name evidence="1" type="ORF">Rumeso_01188</name>
</gene>
<sequence length="42" mass="4622">MGEGQSSYAWTTRSGTCEIRVLTLFRFVGPSPFRLRVAVTSG</sequence>
<accession>A0A017HS76</accession>
<dbReference type="STRING" id="442562.Rumeso_01188"/>
<name>A0A017HS76_9RHOB</name>
<reference evidence="1 2" key="1">
    <citation type="submission" date="2013-02" db="EMBL/GenBank/DDBJ databases">
        <authorList>
            <person name="Fiebig A."/>
            <person name="Goeker M."/>
            <person name="Klenk H.-P.P."/>
        </authorList>
    </citation>
    <scope>NUCLEOTIDE SEQUENCE [LARGE SCALE GENOMIC DNA]</scope>
    <source>
        <strain evidence="1 2">DSM 19309</strain>
    </source>
</reference>